<keyword evidence="2" id="KW-1185">Reference proteome</keyword>
<evidence type="ECO:0000313" key="2">
    <source>
        <dbReference type="Proteomes" id="UP001589710"/>
    </source>
</evidence>
<organism evidence="1 2">
    <name type="scientific">Streptomyces yanii</name>
    <dbReference type="NCBI Taxonomy" id="78510"/>
    <lineage>
        <taxon>Bacteria</taxon>
        <taxon>Bacillati</taxon>
        <taxon>Actinomycetota</taxon>
        <taxon>Actinomycetes</taxon>
        <taxon>Kitasatosporales</taxon>
        <taxon>Streptomycetaceae</taxon>
        <taxon>Streptomyces</taxon>
    </lineage>
</organism>
<dbReference type="RefSeq" id="WP_386143693.1">
    <property type="nucleotide sequence ID" value="NZ_JBHMCG010000051.1"/>
</dbReference>
<gene>
    <name evidence="1" type="ORF">ACFFTL_10205</name>
</gene>
<dbReference type="Proteomes" id="UP001589710">
    <property type="component" value="Unassembled WGS sequence"/>
</dbReference>
<protein>
    <submittedName>
        <fullName evidence="1">Uncharacterized protein</fullName>
    </submittedName>
</protein>
<proteinExistence type="predicted"/>
<reference evidence="1 2" key="1">
    <citation type="submission" date="2024-09" db="EMBL/GenBank/DDBJ databases">
        <authorList>
            <person name="Sun Q."/>
            <person name="Mori K."/>
        </authorList>
    </citation>
    <scope>NUCLEOTIDE SEQUENCE [LARGE SCALE GENOMIC DNA]</scope>
    <source>
        <strain evidence="1 2">JCM 3331</strain>
    </source>
</reference>
<name>A0ABV5R4A7_9ACTN</name>
<dbReference type="EMBL" id="JBHMCG010000051">
    <property type="protein sequence ID" value="MFB9572688.1"/>
    <property type="molecule type" value="Genomic_DNA"/>
</dbReference>
<sequence length="47" mass="4674">MSTDTLQESALTSSVTQAAVDALISAVHTAADRIGCTAASPSPTRGL</sequence>
<comment type="caution">
    <text evidence="1">The sequence shown here is derived from an EMBL/GenBank/DDBJ whole genome shotgun (WGS) entry which is preliminary data.</text>
</comment>
<accession>A0ABV5R4A7</accession>
<evidence type="ECO:0000313" key="1">
    <source>
        <dbReference type="EMBL" id="MFB9572688.1"/>
    </source>
</evidence>